<proteinExistence type="predicted"/>
<reference evidence="2 3" key="1">
    <citation type="journal article" date="2015" name="Genome Biol. Evol.">
        <title>Comparative Genomics of a Bacterivorous Green Alga Reveals Evolutionary Causalities and Consequences of Phago-Mixotrophic Mode of Nutrition.</title>
        <authorList>
            <person name="Burns J.A."/>
            <person name="Paasch A."/>
            <person name="Narechania A."/>
            <person name="Kim E."/>
        </authorList>
    </citation>
    <scope>NUCLEOTIDE SEQUENCE [LARGE SCALE GENOMIC DNA]</scope>
    <source>
        <strain evidence="2 3">PLY_AMNH</strain>
    </source>
</reference>
<comment type="caution">
    <text evidence="2">The sequence shown here is derived from an EMBL/GenBank/DDBJ whole genome shotgun (WGS) entry which is preliminary data.</text>
</comment>
<sequence length="141" mass="15285">MEGVLLAGGQAASGGKTKEELGADLIQELRGMQAQIMQTVADLPDEAQEAEEEAARLAKLAAENQVLLKFTHQIESIQGAQTELVKKIKDQEEVLVNDARRRSCGCLGRHSSVLRCSIVQHSKHMVDLDASGGIPKHYAQI</sequence>
<organism evidence="2 3">
    <name type="scientific">Cymbomonas tetramitiformis</name>
    <dbReference type="NCBI Taxonomy" id="36881"/>
    <lineage>
        <taxon>Eukaryota</taxon>
        <taxon>Viridiplantae</taxon>
        <taxon>Chlorophyta</taxon>
        <taxon>Pyramimonadophyceae</taxon>
        <taxon>Pyramimonadales</taxon>
        <taxon>Pyramimonadaceae</taxon>
        <taxon>Cymbomonas</taxon>
    </lineage>
</organism>
<evidence type="ECO:0000256" key="1">
    <source>
        <dbReference type="SAM" id="Coils"/>
    </source>
</evidence>
<evidence type="ECO:0000313" key="2">
    <source>
        <dbReference type="EMBL" id="KAK3238764.1"/>
    </source>
</evidence>
<accession>A0AAE0ESK6</accession>
<name>A0AAE0ESK6_9CHLO</name>
<dbReference type="EMBL" id="LGRX02034115">
    <property type="protein sequence ID" value="KAK3238764.1"/>
    <property type="molecule type" value="Genomic_DNA"/>
</dbReference>
<dbReference type="AlphaFoldDB" id="A0AAE0ESK6"/>
<evidence type="ECO:0000313" key="3">
    <source>
        <dbReference type="Proteomes" id="UP001190700"/>
    </source>
</evidence>
<keyword evidence="3" id="KW-1185">Reference proteome</keyword>
<feature type="coiled-coil region" evidence="1">
    <location>
        <begin position="40"/>
        <end position="67"/>
    </location>
</feature>
<gene>
    <name evidence="2" type="ORF">CYMTET_51252</name>
</gene>
<protein>
    <submittedName>
        <fullName evidence="2">Uncharacterized protein</fullName>
    </submittedName>
</protein>
<keyword evidence="1" id="KW-0175">Coiled coil</keyword>
<dbReference type="Proteomes" id="UP001190700">
    <property type="component" value="Unassembled WGS sequence"/>
</dbReference>